<sequence length="180" mass="19451">MGKPVRPERRKVEPWTQGQAGGSAAQSAVATGKRVRNLRVEALRLAAIVGISVFHVFTPWFFWATHPSIAPGAVGLNPAPGSICPLAAVGWPLWILGLVGLLGAWGNHIFYMISAFYLVPDMAAQVGAAGYWRRQWRACLHRCAVVLAAVVFYAVLVLLFSRLARPVPGAWLPGLDWTGA</sequence>
<feature type="transmembrane region" description="Helical" evidence="2">
    <location>
        <begin position="93"/>
        <end position="119"/>
    </location>
</feature>
<keyword evidence="2" id="KW-1133">Transmembrane helix</keyword>
<feature type="compositionally biased region" description="Basic and acidic residues" evidence="1">
    <location>
        <begin position="1"/>
        <end position="13"/>
    </location>
</feature>
<evidence type="ECO:0008006" key="5">
    <source>
        <dbReference type="Google" id="ProtNLM"/>
    </source>
</evidence>
<feature type="transmembrane region" description="Helical" evidence="2">
    <location>
        <begin position="139"/>
        <end position="160"/>
    </location>
</feature>
<dbReference type="Proteomes" id="UP000029015">
    <property type="component" value="Unassembled WGS sequence"/>
</dbReference>
<proteinExistence type="predicted"/>
<accession>A0A086Z233</accession>
<feature type="transmembrane region" description="Helical" evidence="2">
    <location>
        <begin position="42"/>
        <end position="63"/>
    </location>
</feature>
<evidence type="ECO:0000256" key="2">
    <source>
        <dbReference type="SAM" id="Phobius"/>
    </source>
</evidence>
<evidence type="ECO:0000313" key="3">
    <source>
        <dbReference type="EMBL" id="KFI40583.1"/>
    </source>
</evidence>
<dbReference type="EMBL" id="JGYK01000001">
    <property type="protein sequence ID" value="KFI40583.1"/>
    <property type="molecule type" value="Genomic_DNA"/>
</dbReference>
<protein>
    <recommendedName>
        <fullName evidence="5">Acyltransferase 3 domain-containing protein</fullName>
    </recommendedName>
</protein>
<organism evidence="3 4">
    <name type="scientific">Bifidobacterium actinocoloniiforme DSM 22766</name>
    <dbReference type="NCBI Taxonomy" id="1437605"/>
    <lineage>
        <taxon>Bacteria</taxon>
        <taxon>Bacillati</taxon>
        <taxon>Actinomycetota</taxon>
        <taxon>Actinomycetes</taxon>
        <taxon>Bifidobacteriales</taxon>
        <taxon>Bifidobacteriaceae</taxon>
        <taxon>Bifidobacterium</taxon>
    </lineage>
</organism>
<keyword evidence="4" id="KW-1185">Reference proteome</keyword>
<evidence type="ECO:0000256" key="1">
    <source>
        <dbReference type="SAM" id="MobiDB-lite"/>
    </source>
</evidence>
<dbReference type="RefSeq" id="WP_034983461.1">
    <property type="nucleotide sequence ID" value="NZ_JGYK01000001.1"/>
</dbReference>
<keyword evidence="2" id="KW-0472">Membrane</keyword>
<evidence type="ECO:0000313" key="4">
    <source>
        <dbReference type="Proteomes" id="UP000029015"/>
    </source>
</evidence>
<keyword evidence="2" id="KW-0812">Transmembrane</keyword>
<name>A0A086Z233_9BIFI</name>
<feature type="region of interest" description="Disordered" evidence="1">
    <location>
        <begin position="1"/>
        <end position="26"/>
    </location>
</feature>
<comment type="caution">
    <text evidence="3">The sequence shown here is derived from an EMBL/GenBank/DDBJ whole genome shotgun (WGS) entry which is preliminary data.</text>
</comment>
<reference evidence="3 4" key="1">
    <citation type="submission" date="2014-03" db="EMBL/GenBank/DDBJ databases">
        <title>Genomics of Bifidobacteria.</title>
        <authorList>
            <person name="Ventura M."/>
            <person name="Milani C."/>
            <person name="Lugli G.A."/>
        </authorList>
    </citation>
    <scope>NUCLEOTIDE SEQUENCE [LARGE SCALE GENOMIC DNA]</scope>
    <source>
        <strain evidence="3 4">DSM 22766</strain>
    </source>
</reference>
<gene>
    <name evidence="3" type="ORF">BACT_1287</name>
</gene>
<dbReference type="AlphaFoldDB" id="A0A086Z233"/>